<dbReference type="SUPFAM" id="SSF57756">
    <property type="entry name" value="Retrovirus zinc finger-like domains"/>
    <property type="match status" value="1"/>
</dbReference>
<protein>
    <recommendedName>
        <fullName evidence="2">CCHC-type domain-containing protein</fullName>
    </recommendedName>
</protein>
<sequence>MGSILHIKTLARTTYESGSFLAYLDQMRRLAFKAGLPEIVLITFVLNGLPDDIGGTLLMNATDELTWAYIYNACEGLDCSNRVNTTNRVYSSDTTEVCRISREVRCYNCNGKGHVQRYCKFKRRGRDTHVREIELVDNEEGKEDINKILVSIKLFSLSNESNQET</sequence>
<keyword evidence="1" id="KW-0479">Metal-binding</keyword>
<gene>
    <name evidence="3" type="ORF">NGRA_1012</name>
</gene>
<dbReference type="PROSITE" id="PS50158">
    <property type="entry name" value="ZF_CCHC"/>
    <property type="match status" value="1"/>
</dbReference>
<dbReference type="Gene3D" id="4.10.60.10">
    <property type="entry name" value="Zinc finger, CCHC-type"/>
    <property type="match status" value="1"/>
</dbReference>
<dbReference type="GO" id="GO:0008270">
    <property type="term" value="F:zinc ion binding"/>
    <property type="evidence" value="ECO:0007669"/>
    <property type="project" value="UniProtKB-KW"/>
</dbReference>
<dbReference type="EMBL" id="SBJO01000052">
    <property type="protein sequence ID" value="KAF9763838.1"/>
    <property type="molecule type" value="Genomic_DNA"/>
</dbReference>
<feature type="domain" description="CCHC-type" evidence="2">
    <location>
        <begin position="105"/>
        <end position="120"/>
    </location>
</feature>
<keyword evidence="4" id="KW-1185">Reference proteome</keyword>
<dbReference type="GO" id="GO:0003676">
    <property type="term" value="F:nucleic acid binding"/>
    <property type="evidence" value="ECO:0007669"/>
    <property type="project" value="InterPro"/>
</dbReference>
<keyword evidence="1" id="KW-0862">Zinc</keyword>
<accession>A0A9P6KZK9</accession>
<name>A0A9P6KZK9_9MICR</name>
<evidence type="ECO:0000256" key="1">
    <source>
        <dbReference type="PROSITE-ProRule" id="PRU00047"/>
    </source>
</evidence>
<dbReference type="InterPro" id="IPR001878">
    <property type="entry name" value="Znf_CCHC"/>
</dbReference>
<evidence type="ECO:0000259" key="2">
    <source>
        <dbReference type="PROSITE" id="PS50158"/>
    </source>
</evidence>
<evidence type="ECO:0000313" key="4">
    <source>
        <dbReference type="Proteomes" id="UP000740883"/>
    </source>
</evidence>
<evidence type="ECO:0000313" key="3">
    <source>
        <dbReference type="EMBL" id="KAF9763838.1"/>
    </source>
</evidence>
<proteinExistence type="predicted"/>
<dbReference type="Proteomes" id="UP000740883">
    <property type="component" value="Unassembled WGS sequence"/>
</dbReference>
<dbReference type="AlphaFoldDB" id="A0A9P6KZK9"/>
<keyword evidence="1" id="KW-0863">Zinc-finger</keyword>
<comment type="caution">
    <text evidence="3">The sequence shown here is derived from an EMBL/GenBank/DDBJ whole genome shotgun (WGS) entry which is preliminary data.</text>
</comment>
<organism evidence="3 4">
    <name type="scientific">Nosema granulosis</name>
    <dbReference type="NCBI Taxonomy" id="83296"/>
    <lineage>
        <taxon>Eukaryota</taxon>
        <taxon>Fungi</taxon>
        <taxon>Fungi incertae sedis</taxon>
        <taxon>Microsporidia</taxon>
        <taxon>Nosematidae</taxon>
        <taxon>Nosema</taxon>
    </lineage>
</organism>
<dbReference type="InterPro" id="IPR036875">
    <property type="entry name" value="Znf_CCHC_sf"/>
</dbReference>
<dbReference type="OrthoDB" id="3863715at2759"/>
<reference evidence="3 4" key="1">
    <citation type="journal article" date="2020" name="Genome Biol. Evol.">
        <title>Comparative genomics of strictly vertically transmitted, feminizing microsporidia endosymbionts of amphipod crustaceans.</title>
        <authorList>
            <person name="Cormier A."/>
            <person name="Chebbi M.A."/>
            <person name="Giraud I."/>
            <person name="Wattier R."/>
            <person name="Teixeira M."/>
            <person name="Gilbert C."/>
            <person name="Rigaud T."/>
            <person name="Cordaux R."/>
        </authorList>
    </citation>
    <scope>NUCLEOTIDE SEQUENCE [LARGE SCALE GENOMIC DNA]</scope>
    <source>
        <strain evidence="3 4">Ou3-Ou53</strain>
    </source>
</reference>